<name>A0A510XQ88_9GAMM</name>
<evidence type="ECO:0000256" key="1">
    <source>
        <dbReference type="SAM" id="Phobius"/>
    </source>
</evidence>
<comment type="caution">
    <text evidence="2">The sequence shown here is derived from an EMBL/GenBank/DDBJ whole genome shotgun (WGS) entry which is preliminary data.</text>
</comment>
<evidence type="ECO:0000313" key="3">
    <source>
        <dbReference type="Proteomes" id="UP000321419"/>
    </source>
</evidence>
<keyword evidence="3" id="KW-1185">Reference proteome</keyword>
<dbReference type="RefSeq" id="WP_089346511.1">
    <property type="nucleotide sequence ID" value="NZ_BJUM01000001.1"/>
</dbReference>
<accession>A0A510XQ88</accession>
<protein>
    <recommendedName>
        <fullName evidence="4">MSHA biogenesis protein MshI</fullName>
    </recommendedName>
</protein>
<sequence>MKTRINFYQKSIKVRRDPVPFKGMLTLWLGTLLVVTTTWLFYLYEEHNSKQLLSQSQAYLKQTQQQLSVIKQRLAEKQSKTHLVDELQTLQQEILHKQQVFDYLANTSTQTNTDYANIMHDLAAFHEPNIWLNQIKFDGQKVTFKGHTQQSKFLPIWLSNLKQSSFFRGKEFSVLEISTTEGVSEFSVATELSISEVQQ</sequence>
<keyword evidence="1" id="KW-1133">Transmembrane helix</keyword>
<dbReference type="AlphaFoldDB" id="A0A510XQ88"/>
<dbReference type="OrthoDB" id="6876592at2"/>
<proteinExistence type="predicted"/>
<feature type="transmembrane region" description="Helical" evidence="1">
    <location>
        <begin position="21"/>
        <end position="44"/>
    </location>
</feature>
<keyword evidence="1" id="KW-0812">Transmembrane</keyword>
<keyword evidence="1" id="KW-0472">Membrane</keyword>
<evidence type="ECO:0008006" key="4">
    <source>
        <dbReference type="Google" id="ProtNLM"/>
    </source>
</evidence>
<gene>
    <name evidence="2" type="ORF">PES01_00470</name>
</gene>
<dbReference type="Proteomes" id="UP000321419">
    <property type="component" value="Unassembled WGS sequence"/>
</dbReference>
<organism evidence="2 3">
    <name type="scientific">Pseudoalteromonas espejiana</name>
    <dbReference type="NCBI Taxonomy" id="28107"/>
    <lineage>
        <taxon>Bacteria</taxon>
        <taxon>Pseudomonadati</taxon>
        <taxon>Pseudomonadota</taxon>
        <taxon>Gammaproteobacteria</taxon>
        <taxon>Alteromonadales</taxon>
        <taxon>Pseudoalteromonadaceae</taxon>
        <taxon>Pseudoalteromonas</taxon>
    </lineage>
</organism>
<dbReference type="Pfam" id="PF05137">
    <property type="entry name" value="PilN"/>
    <property type="match status" value="1"/>
</dbReference>
<dbReference type="EMBL" id="BJUM01000001">
    <property type="protein sequence ID" value="GEK53202.1"/>
    <property type="molecule type" value="Genomic_DNA"/>
</dbReference>
<evidence type="ECO:0000313" key="2">
    <source>
        <dbReference type="EMBL" id="GEK53202.1"/>
    </source>
</evidence>
<dbReference type="InterPro" id="IPR007813">
    <property type="entry name" value="PilN"/>
</dbReference>
<reference evidence="2 3" key="1">
    <citation type="submission" date="2019-07" db="EMBL/GenBank/DDBJ databases">
        <title>Whole genome shotgun sequence of Pseudoalteromonas espejiana NBRC 102222.</title>
        <authorList>
            <person name="Hosoyama A."/>
            <person name="Uohara A."/>
            <person name="Ohji S."/>
            <person name="Ichikawa N."/>
        </authorList>
    </citation>
    <scope>NUCLEOTIDE SEQUENCE [LARGE SCALE GENOMIC DNA]</scope>
    <source>
        <strain evidence="2 3">NBRC 102222</strain>
    </source>
</reference>